<gene>
    <name evidence="1" type="ORF">TEOVI_000721400</name>
</gene>
<comment type="caution">
    <text evidence="1">The sequence shown here is derived from an EMBL/GenBank/DDBJ whole genome shotgun (WGS) entry which is preliminary data.</text>
</comment>
<evidence type="ECO:0000313" key="2">
    <source>
        <dbReference type="Proteomes" id="UP000195570"/>
    </source>
</evidence>
<dbReference type="AlphaFoldDB" id="A0A1G4I095"/>
<organism evidence="1 2">
    <name type="scientific">Trypanosoma equiperdum</name>
    <dbReference type="NCBI Taxonomy" id="5694"/>
    <lineage>
        <taxon>Eukaryota</taxon>
        <taxon>Discoba</taxon>
        <taxon>Euglenozoa</taxon>
        <taxon>Kinetoplastea</taxon>
        <taxon>Metakinetoplastina</taxon>
        <taxon>Trypanosomatida</taxon>
        <taxon>Trypanosomatidae</taxon>
        <taxon>Trypanosoma</taxon>
    </lineage>
</organism>
<keyword evidence="2" id="KW-1185">Reference proteome</keyword>
<evidence type="ECO:0000313" key="1">
    <source>
        <dbReference type="EMBL" id="SCU65029.1"/>
    </source>
</evidence>
<sequence length="369" mass="41134">MRKGIFSHIIDRIAGVPHRSVAAIPYGQWFSLYVQCLKAHQRNTAAGRDANELKVARQNLDVSLLSSVVSQKWTEVIVPSDDKCDARQPRSSVGNVLWWHESAEGAWLSSNNKIRGLELVTTSFLLEPLLAGRSIAAWTETVQQSSAAGGPLMQNDKGQPSLSPNKSGVLVVVVPFSTLFQLRAEAYPRAHTASADGENTQQRQLSLQERRARVAVLNSLHQLMELQCNSNNRWTNVEFAIWSPVSEFDAIMHISQVRLSLPDAAKKRITLETVCECEATRSAYLAHYLTLTKKNVPLAVLAPQSRQTELQQVPITNSCVRAQSACESEVRRQGHLKRSTVHRQAVTGCSELVRRMATREENLRQIMIP</sequence>
<dbReference type="EMBL" id="CZPT02000209">
    <property type="protein sequence ID" value="SCU65029.1"/>
    <property type="molecule type" value="Genomic_DNA"/>
</dbReference>
<protein>
    <submittedName>
        <fullName evidence="1">Uncharacterized protein</fullName>
    </submittedName>
</protein>
<dbReference type="RefSeq" id="XP_067076688.1">
    <property type="nucleotide sequence ID" value="XM_067220587.1"/>
</dbReference>
<reference evidence="1" key="1">
    <citation type="submission" date="2016-09" db="EMBL/GenBank/DDBJ databases">
        <authorList>
            <person name="Hebert L."/>
            <person name="Moumen B."/>
        </authorList>
    </citation>
    <scope>NUCLEOTIDE SEQUENCE [LARGE SCALE GENOMIC DNA]</scope>
    <source>
        <strain evidence="1">OVI</strain>
    </source>
</reference>
<accession>A0A1G4I095</accession>
<dbReference type="GeneID" id="92381148"/>
<proteinExistence type="predicted"/>
<dbReference type="Proteomes" id="UP000195570">
    <property type="component" value="Unassembled WGS sequence"/>
</dbReference>
<name>A0A1G4I095_TRYEQ</name>
<dbReference type="VEuPathDB" id="TriTrypDB:TEOVI_000721400"/>